<organism evidence="3 4">
    <name type="scientific">Chionoecetes opilio</name>
    <name type="common">Atlantic snow crab</name>
    <name type="synonym">Cancer opilio</name>
    <dbReference type="NCBI Taxonomy" id="41210"/>
    <lineage>
        <taxon>Eukaryota</taxon>
        <taxon>Metazoa</taxon>
        <taxon>Ecdysozoa</taxon>
        <taxon>Arthropoda</taxon>
        <taxon>Crustacea</taxon>
        <taxon>Multicrustacea</taxon>
        <taxon>Malacostraca</taxon>
        <taxon>Eumalacostraca</taxon>
        <taxon>Eucarida</taxon>
        <taxon>Decapoda</taxon>
        <taxon>Pleocyemata</taxon>
        <taxon>Brachyura</taxon>
        <taxon>Eubrachyura</taxon>
        <taxon>Majoidea</taxon>
        <taxon>Majidae</taxon>
        <taxon>Chionoecetes</taxon>
    </lineage>
</organism>
<evidence type="ECO:0000313" key="3">
    <source>
        <dbReference type="EMBL" id="KAG0721019.1"/>
    </source>
</evidence>
<feature type="region of interest" description="Disordered" evidence="1">
    <location>
        <begin position="166"/>
        <end position="227"/>
    </location>
</feature>
<dbReference type="OrthoDB" id="6377501at2759"/>
<dbReference type="AlphaFoldDB" id="A0A8J4YBB0"/>
<protein>
    <recommendedName>
        <fullName evidence="2">MADF domain-containing protein</fullName>
    </recommendedName>
</protein>
<dbReference type="Pfam" id="PF10545">
    <property type="entry name" value="MADF_DNA_bdg"/>
    <property type="match status" value="1"/>
</dbReference>
<evidence type="ECO:0000313" key="4">
    <source>
        <dbReference type="Proteomes" id="UP000770661"/>
    </source>
</evidence>
<evidence type="ECO:0000259" key="2">
    <source>
        <dbReference type="PROSITE" id="PS51029"/>
    </source>
</evidence>
<keyword evidence="4" id="KW-1185">Reference proteome</keyword>
<feature type="compositionally biased region" description="Polar residues" evidence="1">
    <location>
        <begin position="217"/>
        <end position="227"/>
    </location>
</feature>
<comment type="caution">
    <text evidence="3">The sequence shown here is derived from an EMBL/GenBank/DDBJ whole genome shotgun (WGS) entry which is preliminary data.</text>
</comment>
<gene>
    <name evidence="3" type="ORF">GWK47_047309</name>
</gene>
<feature type="domain" description="MADF" evidence="2">
    <location>
        <begin position="64"/>
        <end position="163"/>
    </location>
</feature>
<dbReference type="GO" id="GO:0005634">
    <property type="term" value="C:nucleus"/>
    <property type="evidence" value="ECO:0007669"/>
    <property type="project" value="TreeGrafter"/>
</dbReference>
<dbReference type="PANTHER" id="PTHR12243">
    <property type="entry name" value="MADF DOMAIN TRANSCRIPTION FACTOR"/>
    <property type="match status" value="1"/>
</dbReference>
<dbReference type="PANTHER" id="PTHR12243:SF67">
    <property type="entry name" value="COREPRESSOR OF PANGOLIN, ISOFORM A-RELATED"/>
    <property type="match status" value="1"/>
</dbReference>
<dbReference type="InterPro" id="IPR006578">
    <property type="entry name" value="MADF-dom"/>
</dbReference>
<name>A0A8J4YBB0_CHIOP</name>
<dbReference type="GO" id="GO:0005667">
    <property type="term" value="C:transcription regulator complex"/>
    <property type="evidence" value="ECO:0007669"/>
    <property type="project" value="TreeGrafter"/>
</dbReference>
<dbReference type="Proteomes" id="UP000770661">
    <property type="component" value="Unassembled WGS sequence"/>
</dbReference>
<dbReference type="GO" id="GO:0006357">
    <property type="term" value="P:regulation of transcription by RNA polymerase II"/>
    <property type="evidence" value="ECO:0007669"/>
    <property type="project" value="TreeGrafter"/>
</dbReference>
<dbReference type="PROSITE" id="PS51029">
    <property type="entry name" value="MADF"/>
    <property type="match status" value="1"/>
</dbReference>
<proteinExistence type="predicted"/>
<dbReference type="InterPro" id="IPR039353">
    <property type="entry name" value="TF_Adf1"/>
</dbReference>
<dbReference type="EMBL" id="JACEEZ010011939">
    <property type="protein sequence ID" value="KAG0721019.1"/>
    <property type="molecule type" value="Genomic_DNA"/>
</dbReference>
<sequence>MLWRGCTAAAGRRRTAAAGRRITPEARMRGQSTRHSSLDVVSLPGQAARCSLATILVTMFDVDLFIQCIQERPALWEKSAKEYSDKNCKEKSWDDIGEIVYEDWPDLESAGRDTKVNNMKEKWRNIRDRFVKYVNQGKSGDSAAKRKKYIYADALSFLQHTIEKRKTSANIEEDTEEEEHQERERSGEGDNDEGPAPSVRCKVTRAVHRQRPEVQHQVPSVSAKANNLTPFQSELLKKLTENSKQEEDPDKSFLFSLLPDYKDLMLTRK</sequence>
<accession>A0A8J4YBB0</accession>
<dbReference type="SMART" id="SM00595">
    <property type="entry name" value="MADF"/>
    <property type="match status" value="1"/>
</dbReference>
<evidence type="ECO:0000256" key="1">
    <source>
        <dbReference type="SAM" id="MobiDB-lite"/>
    </source>
</evidence>
<reference evidence="3" key="1">
    <citation type="submission" date="2020-07" db="EMBL/GenBank/DDBJ databases">
        <title>The High-quality genome of the commercially important snow crab, Chionoecetes opilio.</title>
        <authorList>
            <person name="Jeong J.-H."/>
            <person name="Ryu S."/>
        </authorList>
    </citation>
    <scope>NUCLEOTIDE SEQUENCE</scope>
    <source>
        <strain evidence="3">MADBK_172401_WGS</strain>
        <tissue evidence="3">Digestive gland</tissue>
    </source>
</reference>